<reference evidence="3 4" key="1">
    <citation type="journal article" date="2013" name="Curr. Biol.">
        <title>The Genome of the Foraminiferan Reticulomyxa filosa.</title>
        <authorList>
            <person name="Glockner G."/>
            <person name="Hulsmann N."/>
            <person name="Schleicher M."/>
            <person name="Noegel A.A."/>
            <person name="Eichinger L."/>
            <person name="Gallinger C."/>
            <person name="Pawlowski J."/>
            <person name="Sierra R."/>
            <person name="Euteneuer U."/>
            <person name="Pillet L."/>
            <person name="Moustafa A."/>
            <person name="Platzer M."/>
            <person name="Groth M."/>
            <person name="Szafranski K."/>
            <person name="Schliwa M."/>
        </authorList>
    </citation>
    <scope>NUCLEOTIDE SEQUENCE [LARGE SCALE GENOMIC DNA]</scope>
</reference>
<gene>
    <name evidence="3" type="ORF">RFI_09470</name>
</gene>
<dbReference type="Proteomes" id="UP000023152">
    <property type="component" value="Unassembled WGS sequence"/>
</dbReference>
<evidence type="ECO:0000259" key="2">
    <source>
        <dbReference type="PROSITE" id="PS50181"/>
    </source>
</evidence>
<feature type="compositionally biased region" description="Basic and acidic residues" evidence="1">
    <location>
        <begin position="130"/>
        <end position="146"/>
    </location>
</feature>
<proteinExistence type="predicted"/>
<feature type="compositionally biased region" description="Basic and acidic residues" evidence="1">
    <location>
        <begin position="10"/>
        <end position="59"/>
    </location>
</feature>
<dbReference type="EMBL" id="ASPP01007116">
    <property type="protein sequence ID" value="ETO27661.1"/>
    <property type="molecule type" value="Genomic_DNA"/>
</dbReference>
<evidence type="ECO:0000256" key="1">
    <source>
        <dbReference type="SAM" id="MobiDB-lite"/>
    </source>
</evidence>
<feature type="domain" description="F-box" evidence="2">
    <location>
        <begin position="183"/>
        <end position="234"/>
    </location>
</feature>
<comment type="caution">
    <text evidence="3">The sequence shown here is derived from an EMBL/GenBank/DDBJ whole genome shotgun (WGS) entry which is preliminary data.</text>
</comment>
<keyword evidence="4" id="KW-1185">Reference proteome</keyword>
<feature type="region of interest" description="Disordered" evidence="1">
    <location>
        <begin position="1"/>
        <end position="78"/>
    </location>
</feature>
<feature type="compositionally biased region" description="Polar residues" evidence="1">
    <location>
        <begin position="117"/>
        <end position="129"/>
    </location>
</feature>
<accession>X6NNS0</accession>
<name>X6NNS0_RETFI</name>
<sequence>YDSFKKKNGHNSERKWKHDSNRESCEKHGRELCCEQKVHKQKSDKNRENNDSRACDNGKDNQNYSLDKSSDHSSDNEIARQIRERRSRMAKKKKKQEKLLLMAQRPRHQSISYLLQLRQNRPQTPTSSDNDNKYDASGTENKDKERKSGKRGLRKKLSCHEDVICCNTELWSHHFNIQSVGVAPKLIGIPADLLCVIMSFLHTFEIFRLCRVHPTLNFLHNGTIAADDPLWIDLVERDFSLAKDRMLPILDLSEYSDEILDYCLQFNPKWSSLNCENQTWVKFLLAQYQPEANYRQVYRVLSFHRHHPMLKKFCDRDGLHTLGREYYCRFAIHLTHLNLPYVFCLPNGINCVIFLHPDIKLYQPWQKASKYLHHPVSDEWLDQFGHSCYFSPDLPNICYDLHEPIPPLIRQIATVHLDDGFDVSIDEPFWSSYRGRQYWPQDNLYYTPYQDIARSRRIKLQSSELRHFQKKEIETALRRVRSLIFTLRSFQPNTVQQSINQG</sequence>
<protein>
    <recommendedName>
        <fullName evidence="2">F-box domain-containing protein</fullName>
    </recommendedName>
</protein>
<feature type="region of interest" description="Disordered" evidence="1">
    <location>
        <begin position="117"/>
        <end position="152"/>
    </location>
</feature>
<feature type="compositionally biased region" description="Basic and acidic residues" evidence="1">
    <location>
        <begin position="68"/>
        <end position="78"/>
    </location>
</feature>
<organism evidence="3 4">
    <name type="scientific">Reticulomyxa filosa</name>
    <dbReference type="NCBI Taxonomy" id="46433"/>
    <lineage>
        <taxon>Eukaryota</taxon>
        <taxon>Sar</taxon>
        <taxon>Rhizaria</taxon>
        <taxon>Retaria</taxon>
        <taxon>Foraminifera</taxon>
        <taxon>Monothalamids</taxon>
        <taxon>Reticulomyxidae</taxon>
        <taxon>Reticulomyxa</taxon>
    </lineage>
</organism>
<evidence type="ECO:0000313" key="4">
    <source>
        <dbReference type="Proteomes" id="UP000023152"/>
    </source>
</evidence>
<dbReference type="PROSITE" id="PS50181">
    <property type="entry name" value="FBOX"/>
    <property type="match status" value="1"/>
</dbReference>
<dbReference type="AlphaFoldDB" id="X6NNS0"/>
<feature type="non-terminal residue" evidence="3">
    <location>
        <position position="1"/>
    </location>
</feature>
<evidence type="ECO:0000313" key="3">
    <source>
        <dbReference type="EMBL" id="ETO27661.1"/>
    </source>
</evidence>
<dbReference type="InterPro" id="IPR001810">
    <property type="entry name" value="F-box_dom"/>
</dbReference>